<sequence>MSEQPPPADTFPCNVVLVYPNGNELRVVITSVDELGYAVTAALNRWQREENS</sequence>
<accession>A0ABV6N4A8</accession>
<dbReference type="RefSeq" id="WP_273937154.1">
    <property type="nucleotide sequence ID" value="NZ_CP097263.1"/>
</dbReference>
<dbReference type="Proteomes" id="UP001589810">
    <property type="component" value="Unassembled WGS sequence"/>
</dbReference>
<reference evidence="1 2" key="1">
    <citation type="submission" date="2024-09" db="EMBL/GenBank/DDBJ databases">
        <authorList>
            <person name="Sun Q."/>
            <person name="Mori K."/>
        </authorList>
    </citation>
    <scope>NUCLEOTIDE SEQUENCE [LARGE SCALE GENOMIC DNA]</scope>
    <source>
        <strain evidence="1 2">TBRC 1432</strain>
    </source>
</reference>
<proteinExistence type="predicted"/>
<comment type="caution">
    <text evidence="1">The sequence shown here is derived from an EMBL/GenBank/DDBJ whole genome shotgun (WGS) entry which is preliminary data.</text>
</comment>
<name>A0ABV6N4A8_9PSEU</name>
<dbReference type="EMBL" id="JBHLUD010000013">
    <property type="protein sequence ID" value="MFC0546915.1"/>
    <property type="molecule type" value="Genomic_DNA"/>
</dbReference>
<evidence type="ECO:0000313" key="1">
    <source>
        <dbReference type="EMBL" id="MFC0546915.1"/>
    </source>
</evidence>
<protein>
    <submittedName>
        <fullName evidence="1">Uncharacterized protein</fullName>
    </submittedName>
</protein>
<gene>
    <name evidence="1" type="ORF">ACFFH7_35770</name>
</gene>
<evidence type="ECO:0000313" key="2">
    <source>
        <dbReference type="Proteomes" id="UP001589810"/>
    </source>
</evidence>
<organism evidence="1 2">
    <name type="scientific">Kutzneria chonburiensis</name>
    <dbReference type="NCBI Taxonomy" id="1483604"/>
    <lineage>
        <taxon>Bacteria</taxon>
        <taxon>Bacillati</taxon>
        <taxon>Actinomycetota</taxon>
        <taxon>Actinomycetes</taxon>
        <taxon>Pseudonocardiales</taxon>
        <taxon>Pseudonocardiaceae</taxon>
        <taxon>Kutzneria</taxon>
    </lineage>
</organism>
<keyword evidence="2" id="KW-1185">Reference proteome</keyword>